<proteinExistence type="predicted"/>
<dbReference type="AlphaFoldDB" id="A0A1C0TWU6"/>
<dbReference type="EMBL" id="MAUJ01000001">
    <property type="protein sequence ID" value="OCQ23798.1"/>
    <property type="molecule type" value="Genomic_DNA"/>
</dbReference>
<accession>A0A1C0TWU6</accession>
<dbReference type="SUPFAM" id="SSF81901">
    <property type="entry name" value="HCP-like"/>
    <property type="match status" value="1"/>
</dbReference>
<protein>
    <recommendedName>
        <fullName evidence="3">Sel1 repeat family protein</fullName>
    </recommendedName>
</protein>
<organism evidence="1 2">
    <name type="scientific">Pseudoalteromonas luteoviolacea</name>
    <dbReference type="NCBI Taxonomy" id="43657"/>
    <lineage>
        <taxon>Bacteria</taxon>
        <taxon>Pseudomonadati</taxon>
        <taxon>Pseudomonadota</taxon>
        <taxon>Gammaproteobacteria</taxon>
        <taxon>Alteromonadales</taxon>
        <taxon>Pseudoalteromonadaceae</taxon>
        <taxon>Pseudoalteromonas</taxon>
    </lineage>
</organism>
<dbReference type="Proteomes" id="UP000093366">
    <property type="component" value="Unassembled WGS sequence"/>
</dbReference>
<evidence type="ECO:0000313" key="2">
    <source>
        <dbReference type="Proteomes" id="UP000093366"/>
    </source>
</evidence>
<dbReference type="InterPro" id="IPR011990">
    <property type="entry name" value="TPR-like_helical_dom_sf"/>
</dbReference>
<dbReference type="RefSeq" id="WP_065789811.1">
    <property type="nucleotide sequence ID" value="NZ_MAUJ01000001.1"/>
</dbReference>
<evidence type="ECO:0000313" key="1">
    <source>
        <dbReference type="EMBL" id="OCQ23798.1"/>
    </source>
</evidence>
<reference evidence="2" key="1">
    <citation type="submission" date="2016-07" db="EMBL/GenBank/DDBJ databases">
        <authorList>
            <person name="Florea S."/>
            <person name="Webb J.S."/>
            <person name="Jaromczyk J."/>
            <person name="Schardl C.L."/>
        </authorList>
    </citation>
    <scope>NUCLEOTIDE SEQUENCE [LARGE SCALE GENOMIC DNA]</scope>
    <source>
        <strain evidence="2">IPB1</strain>
    </source>
</reference>
<comment type="caution">
    <text evidence="1">The sequence shown here is derived from an EMBL/GenBank/DDBJ whole genome shotgun (WGS) entry which is preliminary data.</text>
</comment>
<gene>
    <name evidence="1" type="ORF">A7985_07615</name>
</gene>
<dbReference type="Gene3D" id="1.25.40.10">
    <property type="entry name" value="Tetratricopeptide repeat domain"/>
    <property type="match status" value="1"/>
</dbReference>
<sequence>MEKEKELIRCGVDALINENGMLAESLFTEAYKLGSGCAAFNISEMYKTGMHVKKDLDKQQYWLNKSIELGFKPPQPNPNKFNKIQLTDEQQLAMLQESVSKRKKSWLEKLVSLLNK</sequence>
<evidence type="ECO:0008006" key="3">
    <source>
        <dbReference type="Google" id="ProtNLM"/>
    </source>
</evidence>
<name>A0A1C0TWU6_9GAMM</name>